<dbReference type="EMBL" id="PGTD01000006">
    <property type="protein sequence ID" value="PJE32748.1"/>
    <property type="molecule type" value="Genomic_DNA"/>
</dbReference>
<dbReference type="NCBIfam" id="TIGR02123">
    <property type="entry name" value="TRAP_fused"/>
    <property type="match status" value="1"/>
</dbReference>
<accession>A0ABX4MWN7</accession>
<feature type="transmembrane region" description="Helical" evidence="2">
    <location>
        <begin position="233"/>
        <end position="254"/>
    </location>
</feature>
<comment type="caution">
    <text evidence="4">The sequence shown here is derived from an EMBL/GenBank/DDBJ whole genome shotgun (WGS) entry which is preliminary data.</text>
</comment>
<dbReference type="Proteomes" id="UP000231702">
    <property type="component" value="Unassembled WGS sequence"/>
</dbReference>
<dbReference type="Pfam" id="PF06808">
    <property type="entry name" value="DctM"/>
    <property type="match status" value="1"/>
</dbReference>
<evidence type="ECO:0000313" key="5">
    <source>
        <dbReference type="Proteomes" id="UP000231702"/>
    </source>
</evidence>
<dbReference type="PANTHER" id="PTHR43849">
    <property type="entry name" value="BLL3936 PROTEIN"/>
    <property type="match status" value="1"/>
</dbReference>
<feature type="transmembrane region" description="Helical" evidence="2">
    <location>
        <begin position="598"/>
        <end position="621"/>
    </location>
</feature>
<keyword evidence="1" id="KW-0997">Cell inner membrane</keyword>
<feature type="transmembrane region" description="Helical" evidence="2">
    <location>
        <begin position="338"/>
        <end position="360"/>
    </location>
</feature>
<reference evidence="4 5" key="1">
    <citation type="journal article" date="2018" name="Int. J. Syst. Evol. Microbiol.">
        <title>Pseudooceanicola lipolyticus sp. nov., a marine alphaproteobacterium, reclassification of Oceanicola flagellatus as Pseudooceanicola flagellatus comb. nov. and emended description of the genus Pseudooceanicola.</title>
        <authorList>
            <person name="Huang M.-M."/>
            <person name="Guo L.-L."/>
            <person name="Wu Y.-H."/>
            <person name="Lai Q.-L."/>
            <person name="Shao Z.-Z."/>
            <person name="Wang C.-S."/>
            <person name="Wu M."/>
            <person name="Xu X.-W."/>
        </authorList>
    </citation>
    <scope>NUCLEOTIDE SEQUENCE [LARGE SCALE GENOMIC DNA]</scope>
    <source>
        <strain evidence="4 5">Ar-45</strain>
    </source>
</reference>
<dbReference type="InterPro" id="IPR010656">
    <property type="entry name" value="DctM"/>
</dbReference>
<keyword evidence="1" id="KW-0813">Transport</keyword>
<evidence type="ECO:0000259" key="3">
    <source>
        <dbReference type="Pfam" id="PF06808"/>
    </source>
</evidence>
<keyword evidence="2" id="KW-0472">Membrane</keyword>
<dbReference type="PANTHER" id="PTHR43849:SF2">
    <property type="entry name" value="BLL3936 PROTEIN"/>
    <property type="match status" value="1"/>
</dbReference>
<feature type="transmembrane region" description="Helical" evidence="2">
    <location>
        <begin position="448"/>
        <end position="473"/>
    </location>
</feature>
<feature type="transmembrane region" description="Helical" evidence="2">
    <location>
        <begin position="569"/>
        <end position="591"/>
    </location>
</feature>
<feature type="transmembrane region" description="Helical" evidence="2">
    <location>
        <begin position="144"/>
        <end position="163"/>
    </location>
</feature>
<feature type="transmembrane region" description="Helical" evidence="2">
    <location>
        <begin position="633"/>
        <end position="661"/>
    </location>
</feature>
<evidence type="ECO:0000256" key="1">
    <source>
        <dbReference type="RuleBase" id="RU369079"/>
    </source>
</evidence>
<protein>
    <submittedName>
        <fullName evidence="4">C4-dicarboxylate ABC transporter permease</fullName>
    </submittedName>
</protein>
<feature type="transmembrane region" description="Helical" evidence="2">
    <location>
        <begin position="410"/>
        <end position="427"/>
    </location>
</feature>
<feature type="transmembrane region" description="Helical" evidence="2">
    <location>
        <begin position="55"/>
        <end position="76"/>
    </location>
</feature>
<evidence type="ECO:0000313" key="4">
    <source>
        <dbReference type="EMBL" id="PJE32748.1"/>
    </source>
</evidence>
<comment type="function">
    <text evidence="1">Part of the tripartite ATP-independent periplasmic (TRAP) transport system.</text>
</comment>
<feature type="transmembrane region" description="Helical" evidence="2">
    <location>
        <begin position="169"/>
        <end position="187"/>
    </location>
</feature>
<keyword evidence="2" id="KW-1133">Transmembrane helix</keyword>
<organism evidence="4 5">
    <name type="scientific">Pseudooceanicola antarcticus</name>
    <dbReference type="NCBI Taxonomy" id="1247613"/>
    <lineage>
        <taxon>Bacteria</taxon>
        <taxon>Pseudomonadati</taxon>
        <taxon>Pseudomonadota</taxon>
        <taxon>Alphaproteobacteria</taxon>
        <taxon>Rhodobacterales</taxon>
        <taxon>Paracoccaceae</taxon>
        <taxon>Pseudooceanicola</taxon>
    </lineage>
</organism>
<feature type="transmembrane region" description="Helical" evidence="2">
    <location>
        <begin position="88"/>
        <end position="106"/>
    </location>
</feature>
<sequence length="678" mass="71809">MTHDAPGPSRRDTATDRSGQILTAGAILPVRVHTPIGGQTPVQENNRVLKRPYRYVYEVLAIILPIAALIYSLQLLPRFGIIIYKEQYLTLFIAICVAISFLVKPFSKSQVRETPPWYDIIGAVLALIVGGYIFLNYDEIVRSLGLITTDKVIVSVIGIVLLLEVARRHVGWTMVSVGLLALGYAYFGHYLSGMFETRVIRWDRLVTYNYLGTGAIFGTPVYVAATIVTSFVVFGQVLFLVGGGDAISDFAFALMGRRKGGPAKVAIMSSALFGSLSGSASANVATTGMLTIPMMRKVGYSPERAGAVEAVASTGGLVLPPVMAATGFLMAEFLAVPYATVAIAAAVPALLFYFCVYLQVHLEAVKASMEGADATELPDLRDAGRRMIPVAVPFAILLWTLFGWNWNPAASAFAASFATILMSLVLPSMRRPARAYVRTFVEAGEATVFIAIMCAIAGIVVGCLGLTGLGSSLSQNLIAASGGSIWLLLIFSAIGCIILGMGVPVTATYIILVILIGPAFEQLGINKMGAHMFIFYFGTLSFLTPPVCLSVFVAASIARSAPMKTALEALKLAVVAYVIPFAFVLNPAFLLEGTLVEIGAAIIGGVASVFLISAGLVGYLARRVAVPLRLAVIVIGVASFFLTGLHPAFALLPLGIVLLLYGQQKLMGGSAAGAVIGN</sequence>
<keyword evidence="5" id="KW-1185">Reference proteome</keyword>
<name>A0ABX4MWN7_9RHOB</name>
<feature type="transmembrane region" description="Helical" evidence="2">
    <location>
        <begin position="118"/>
        <end position="137"/>
    </location>
</feature>
<feature type="transmembrane region" description="Helical" evidence="2">
    <location>
        <begin position="266"/>
        <end position="292"/>
    </location>
</feature>
<evidence type="ECO:0000256" key="2">
    <source>
        <dbReference type="SAM" id="Phobius"/>
    </source>
</evidence>
<proteinExistence type="predicted"/>
<feature type="transmembrane region" description="Helical" evidence="2">
    <location>
        <begin position="387"/>
        <end position="404"/>
    </location>
</feature>
<feature type="transmembrane region" description="Helical" evidence="2">
    <location>
        <begin position="485"/>
        <end position="512"/>
    </location>
</feature>
<keyword evidence="1" id="KW-1003">Cell membrane</keyword>
<feature type="domain" description="TRAP C4-dicarboxylate transport system permease DctM subunit" evidence="3">
    <location>
        <begin position="157"/>
        <end position="595"/>
    </location>
</feature>
<dbReference type="InterPro" id="IPR011853">
    <property type="entry name" value="TRAP_DctM-Dct_fused"/>
</dbReference>
<feature type="transmembrane region" description="Helical" evidence="2">
    <location>
        <begin position="208"/>
        <end position="227"/>
    </location>
</feature>
<gene>
    <name evidence="4" type="ORF">CVM39_00825</name>
</gene>
<keyword evidence="2" id="KW-0812">Transmembrane</keyword>
<feature type="transmembrane region" description="Helical" evidence="2">
    <location>
        <begin position="533"/>
        <end position="557"/>
    </location>
</feature>
<comment type="subcellular location">
    <subcellularLocation>
        <location evidence="1">Cell inner membrane</location>
        <topology evidence="1">Multi-pass membrane protein</topology>
    </subcellularLocation>
</comment>